<dbReference type="InterPro" id="IPR003961">
    <property type="entry name" value="FN3_dom"/>
</dbReference>
<gene>
    <name evidence="2" type="ORF">HDF17_000234</name>
</gene>
<dbReference type="Pfam" id="PF16640">
    <property type="entry name" value="Big_3_5"/>
    <property type="match status" value="3"/>
</dbReference>
<dbReference type="Gene3D" id="2.60.40.10">
    <property type="entry name" value="Immunoglobulins"/>
    <property type="match status" value="7"/>
</dbReference>
<dbReference type="InterPro" id="IPR013783">
    <property type="entry name" value="Ig-like_fold"/>
</dbReference>
<dbReference type="Pfam" id="PF18887">
    <property type="entry name" value="MBG_3"/>
    <property type="match status" value="1"/>
</dbReference>
<evidence type="ECO:0000313" key="3">
    <source>
        <dbReference type="Proteomes" id="UP000589520"/>
    </source>
</evidence>
<dbReference type="InterPro" id="IPR036116">
    <property type="entry name" value="FN3_sf"/>
</dbReference>
<name>A0A7Y9PDJ4_9BACT</name>
<dbReference type="InterPro" id="IPR032109">
    <property type="entry name" value="Big_3_5"/>
</dbReference>
<dbReference type="SUPFAM" id="SSF49265">
    <property type="entry name" value="Fibronectin type III"/>
    <property type="match status" value="2"/>
</dbReference>
<dbReference type="SUPFAM" id="SSF49313">
    <property type="entry name" value="Cadherin-like"/>
    <property type="match status" value="2"/>
</dbReference>
<keyword evidence="3" id="KW-1185">Reference proteome</keyword>
<dbReference type="InterPro" id="IPR043772">
    <property type="entry name" value="MBG_3"/>
</dbReference>
<dbReference type="Proteomes" id="UP000589520">
    <property type="component" value="Unassembled WGS sequence"/>
</dbReference>
<dbReference type="InterPro" id="IPR015919">
    <property type="entry name" value="Cadherin-like_sf"/>
</dbReference>
<accession>A0A7Y9PDJ4</accession>
<dbReference type="Gene3D" id="2.60.120.200">
    <property type="match status" value="2"/>
</dbReference>
<proteinExistence type="predicted"/>
<dbReference type="GO" id="GO:0016020">
    <property type="term" value="C:membrane"/>
    <property type="evidence" value="ECO:0007669"/>
    <property type="project" value="InterPro"/>
</dbReference>
<protein>
    <submittedName>
        <fullName evidence="2">F0F1-type ATP synthase membrane subunit c/vacuolar-type H+-ATPase subunit K</fullName>
    </submittedName>
</protein>
<reference evidence="2 3" key="1">
    <citation type="submission" date="2020-07" db="EMBL/GenBank/DDBJ databases">
        <title>Genomic Encyclopedia of Type Strains, Phase IV (KMG-V): Genome sequencing to study the core and pangenomes of soil and plant-associated prokaryotes.</title>
        <authorList>
            <person name="Whitman W."/>
        </authorList>
    </citation>
    <scope>NUCLEOTIDE SEQUENCE [LARGE SCALE GENOMIC DNA]</scope>
    <source>
        <strain evidence="2 3">X4EP2</strain>
    </source>
</reference>
<evidence type="ECO:0000259" key="1">
    <source>
        <dbReference type="PROSITE" id="PS50853"/>
    </source>
</evidence>
<organism evidence="2 3">
    <name type="scientific">Granulicella arctica</name>
    <dbReference type="NCBI Taxonomy" id="940613"/>
    <lineage>
        <taxon>Bacteria</taxon>
        <taxon>Pseudomonadati</taxon>
        <taxon>Acidobacteriota</taxon>
        <taxon>Terriglobia</taxon>
        <taxon>Terriglobales</taxon>
        <taxon>Acidobacteriaceae</taxon>
        <taxon>Granulicella</taxon>
    </lineage>
</organism>
<sequence length="1323" mass="131744">MGTTPAFVPNRDAWDNPLNSYYTLSNVEPVAQTGGPWEMVYNHYANLQGLSAPNTASVVNSPGYQPEPVTYSDSGPGTLLYTRSAGDTDPVTSAPVTPIILSSYGTSSGILLRWVGSVGATSYTIQRSTTSGGPYSTIGTVSGESTYSYTDTSASGAGTPYYYIVTASNNYGQSAPGAEARASVGLPEPWANGDLGTLGLGGAGGSDYLGASSFTLRASGAVVGNSSATEYYDQSNTVYNVVPQSVTPMTDSMQFAYIAMNGDGQIVARVNAPLSPVTSSAGLMMRSSLNSDDAMIANMVQYNGLASTTSRTASGVAAVTSGPVSISTAATALADSSSLLVAPYWVQLTRAGNTFTASVSANNVNWTQVSQQTITMPATIYAGLALASGNTTLPTTATFDEVRAPGWTQAPTVPAAPANLTAVAAKGVQLTWSAPVGATSYTIQRNGVNMASVAAPVAGLYASAPGTMYYIDYTAAAGSTNTYAVSASGAGGTGSLSAIVSAVAPAVTAPFLADSVGIPYVVGTVGVPLTYQVGLAGVGTFSATGLPGGLTINSSTGTISGTPTQSGLFNPVVTATNAAGLDSWTYAFTIVGAALPVGMQQVDIGFLQAPGIAGTSGGTIVNTGTGSGPSTVCDVLHFAYYQLTGDGSIVVNLNSVTTASSATTLAATGIMMRNTLTCDSQMIDAHSGIGGSTALVSAYRSAANAGVFDYLDGPVVAGTNLTLPAHLQITRSGNTFTSSYSTDGSTWNVITSQTIGMNPTVYVGLDAAPVDSSVSNTSTGTYSNLAITSASAALINSPSTANGTVGAPFSFTITSAILPATYGATALPPGLSLNASTGIISGIPTSAGNYTVTASAVNGVASGSASLLITIGHAMATVTLGELSPTYDGSPESTSVTTSPAGLAVGLTYNGSATAPTTAGSYTVIATINDPNYAGSATGTLVIAKALAATTFSANPASPIEGRSEALTATVAGAGQPGGTVVFTSGASTLCTATLNASGVATCSFVPTGSGSETLTAQYQGDANHLTSSATTTLFVYDPAVVLQSASTQLVYPGATNITVCVTPATSATATGIAQIYDGTTLLTTRSLQGGGCAYWYISPGLNAGTHSLTAVYSGDNNNVGGTSVPVTVTVSPVPVTLSASCWNASFAYGGSYTCTVSLSSNAGSAQGSLSYVVDGGSINSVTISNGSAQFSVPTPNAGNHSVTISDAAQGNFAAAAPVTESFTVTQAPTQVQLTPSSYDQPASTPLTLTASLTSWSASVPMDGTVAFYDGTTLLGTLPAGATASFHATGLSAGTQAFSAVYLTGPSGNYASANSSTVNVQLN</sequence>
<dbReference type="GO" id="GO:0005509">
    <property type="term" value="F:calcium ion binding"/>
    <property type="evidence" value="ECO:0007669"/>
    <property type="project" value="InterPro"/>
</dbReference>
<feature type="domain" description="Fibronectin type-III" evidence="1">
    <location>
        <begin position="95"/>
        <end position="189"/>
    </location>
</feature>
<dbReference type="PROSITE" id="PS50853">
    <property type="entry name" value="FN3"/>
    <property type="match status" value="1"/>
</dbReference>
<evidence type="ECO:0000313" key="2">
    <source>
        <dbReference type="EMBL" id="NYF77947.1"/>
    </source>
</evidence>
<dbReference type="EMBL" id="JACCCW010000001">
    <property type="protein sequence ID" value="NYF77947.1"/>
    <property type="molecule type" value="Genomic_DNA"/>
</dbReference>
<comment type="caution">
    <text evidence="2">The sequence shown here is derived from an EMBL/GenBank/DDBJ whole genome shotgun (WGS) entry which is preliminary data.</text>
</comment>
<dbReference type="Pfam" id="PF05345">
    <property type="entry name" value="He_PIG"/>
    <property type="match status" value="2"/>
</dbReference>
<dbReference type="RefSeq" id="WP_179486962.1">
    <property type="nucleotide sequence ID" value="NZ_JACCCW010000001.1"/>
</dbReference>